<reference evidence="2 3" key="1">
    <citation type="journal article" date="2019" name="Nat. Plants">
        <title>Stout camphor tree genome fills gaps in understanding of flowering plant genome evolution.</title>
        <authorList>
            <person name="Chaw S.M."/>
            <person name="Liu Y.C."/>
            <person name="Wu Y.W."/>
            <person name="Wang H.Y."/>
            <person name="Lin C.I."/>
            <person name="Wu C.S."/>
            <person name="Ke H.M."/>
            <person name="Chang L.Y."/>
            <person name="Hsu C.Y."/>
            <person name="Yang H.T."/>
            <person name="Sudianto E."/>
            <person name="Hsu M.H."/>
            <person name="Wu K.P."/>
            <person name="Wang L.N."/>
            <person name="Leebens-Mack J.H."/>
            <person name="Tsai I.J."/>
        </authorList>
    </citation>
    <scope>NUCLEOTIDE SEQUENCE [LARGE SCALE GENOMIC DNA]</scope>
    <source>
        <strain evidence="3">cv. Chaw 1501</strain>
        <tissue evidence="2">Young leaves</tissue>
    </source>
</reference>
<name>A0A443N682_9MAGN</name>
<comment type="caution">
    <text evidence="2">The sequence shown here is derived from an EMBL/GenBank/DDBJ whole genome shotgun (WGS) entry which is preliminary data.</text>
</comment>
<keyword evidence="3" id="KW-1185">Reference proteome</keyword>
<accession>A0A443N682</accession>
<feature type="region of interest" description="Disordered" evidence="1">
    <location>
        <begin position="76"/>
        <end position="99"/>
    </location>
</feature>
<evidence type="ECO:0000256" key="1">
    <source>
        <dbReference type="SAM" id="MobiDB-lite"/>
    </source>
</evidence>
<evidence type="ECO:0000313" key="3">
    <source>
        <dbReference type="Proteomes" id="UP000283530"/>
    </source>
</evidence>
<proteinExistence type="predicted"/>
<gene>
    <name evidence="2" type="ORF">CKAN_00233500</name>
</gene>
<sequence>MRRSELGGGLCALLGSTLLGGLVERKKYSSAAGRTCRSEEMRVDLHRGRDEEVWAGAPALQRGREVLDSPIKHLTPFSNSSALTHPSLSKSTLNSTVKP</sequence>
<dbReference type="AlphaFoldDB" id="A0A443N682"/>
<evidence type="ECO:0000313" key="2">
    <source>
        <dbReference type="EMBL" id="RWR74024.1"/>
    </source>
</evidence>
<organism evidence="2 3">
    <name type="scientific">Cinnamomum micranthum f. kanehirae</name>
    <dbReference type="NCBI Taxonomy" id="337451"/>
    <lineage>
        <taxon>Eukaryota</taxon>
        <taxon>Viridiplantae</taxon>
        <taxon>Streptophyta</taxon>
        <taxon>Embryophyta</taxon>
        <taxon>Tracheophyta</taxon>
        <taxon>Spermatophyta</taxon>
        <taxon>Magnoliopsida</taxon>
        <taxon>Magnoliidae</taxon>
        <taxon>Laurales</taxon>
        <taxon>Lauraceae</taxon>
        <taxon>Cinnamomum</taxon>
    </lineage>
</organism>
<dbReference type="Proteomes" id="UP000283530">
    <property type="component" value="Unassembled WGS sequence"/>
</dbReference>
<protein>
    <submittedName>
        <fullName evidence="2">Uncharacterized protein</fullName>
    </submittedName>
</protein>
<dbReference type="EMBL" id="QPKB01000001">
    <property type="protein sequence ID" value="RWR74024.1"/>
    <property type="molecule type" value="Genomic_DNA"/>
</dbReference>